<reference evidence="2" key="1">
    <citation type="submission" date="2020-07" db="EMBL/GenBank/DDBJ databases">
        <authorList>
            <person name="Lin J."/>
        </authorList>
    </citation>
    <scope>NUCLEOTIDE SEQUENCE</scope>
</reference>
<evidence type="ECO:0000313" key="2">
    <source>
        <dbReference type="EMBL" id="CAD1841014.1"/>
    </source>
</evidence>
<dbReference type="AlphaFoldDB" id="A0A6V7QCV4"/>
<gene>
    <name evidence="2" type="ORF">CB5_LOCUS24225</name>
</gene>
<name>A0A6V7QCV4_ANACO</name>
<dbReference type="PANTHER" id="PTHR31170">
    <property type="entry name" value="BNAC04G53230D PROTEIN"/>
    <property type="match status" value="1"/>
</dbReference>
<dbReference type="InterPro" id="IPR004158">
    <property type="entry name" value="DUF247_pln"/>
</dbReference>
<dbReference type="PANTHER" id="PTHR31170:SF25">
    <property type="entry name" value="BNAA09G04570D PROTEIN"/>
    <property type="match status" value="1"/>
</dbReference>
<dbReference type="EMBL" id="LR862135">
    <property type="protein sequence ID" value="CAD1841014.1"/>
    <property type="molecule type" value="Genomic_DNA"/>
</dbReference>
<protein>
    <submittedName>
        <fullName evidence="2">Uncharacterized protein</fullName>
    </submittedName>
</protein>
<organism evidence="2">
    <name type="scientific">Ananas comosus var. bracteatus</name>
    <name type="common">red pineapple</name>
    <dbReference type="NCBI Taxonomy" id="296719"/>
    <lineage>
        <taxon>Eukaryota</taxon>
        <taxon>Viridiplantae</taxon>
        <taxon>Streptophyta</taxon>
        <taxon>Embryophyta</taxon>
        <taxon>Tracheophyta</taxon>
        <taxon>Spermatophyta</taxon>
        <taxon>Magnoliopsida</taxon>
        <taxon>Liliopsida</taxon>
        <taxon>Poales</taxon>
        <taxon>Bromeliaceae</taxon>
        <taxon>Bromelioideae</taxon>
        <taxon>Ananas</taxon>
    </lineage>
</organism>
<feature type="region of interest" description="Disordered" evidence="1">
    <location>
        <begin position="31"/>
        <end position="81"/>
    </location>
</feature>
<evidence type="ECO:0000256" key="1">
    <source>
        <dbReference type="SAM" id="MobiDB-lite"/>
    </source>
</evidence>
<dbReference type="Pfam" id="PF03140">
    <property type="entry name" value="DUF247"/>
    <property type="match status" value="1"/>
</dbReference>
<proteinExistence type="predicted"/>
<sequence>MDLGVGFGVDLGAGSGAALRSGSDVGLEEGFDEVLSAGLEPDRGEGLGAGPDEDLETRLGASSADDLGAGSPTGLGAFKAPSDLAGGFGPVELERPEVARGDSGGSGGAASEGGGRGSGGGEGVLGGGEEDGERRMGAMGFTVRDGGVRGLVVGDVAEDVAAAWAVGSGVEGASFAMGMGADCGAGSGSALGAGSASIVDSGAEFGAGLGVASGFEAGRGAALAVGLGADLGAGLGQAFKPKGPCGPGRLGAGSADGLGAGSPAGLGTGFPTCSTHLALISTCSHPPNLDRPTSDPPRSSGRVRSQFPGSGDIHTSICNTTMEAIEGMARLEVPLISVADDVGTSSEKVNSGIAEEATSSVTESSMNVDCWIKEVEKKCKGASEGLLWQSKMPDDKGEQLSQQRAVAIGPFNRDKSTHITDKEKYLIVHLMNNLYDHLDLEGCFKMIKNQVVDARKWYSDSDMPESFGSTNDNTFAEMLLLDSCFILFMLTSISEIHSKVTREGVILHRHYCSKSLKIMPGKLFGADSSKKQEIKLALDVVPRFAGILRHKDMIMVDLLTLQNQIPFFVIEELFKKLQLENPLHKYALKFFKTVHPRSTQGCKGKNSPPKFLHLLHLFHWSRVPKNKCDVLRSWRPQLDDFYWDCKTPSVMELGKSATGFRKKTSGSSLDISFGRGRLLPIVPVLNIPRLHIREYSSRIFRNLIAFEMQRPRSDRRTMAFSVIMQNLLQSEEDVKLFRQCGILANTCMTDNKIVNFFKSLSLSIGKDDMPIDVYVFCHQVLSYHNGRIS</sequence>
<accession>A0A6V7QCV4</accession>
<feature type="compositionally biased region" description="Gly residues" evidence="1">
    <location>
        <begin position="102"/>
        <end position="127"/>
    </location>
</feature>
<feature type="region of interest" description="Disordered" evidence="1">
    <location>
        <begin position="284"/>
        <end position="312"/>
    </location>
</feature>
<feature type="region of interest" description="Disordered" evidence="1">
    <location>
        <begin position="97"/>
        <end position="134"/>
    </location>
</feature>